<keyword evidence="2" id="KW-0812">Transmembrane</keyword>
<keyword evidence="2" id="KW-0472">Membrane</keyword>
<organism evidence="3 4">
    <name type="scientific">Loigolactobacillus backii</name>
    <dbReference type="NCBI Taxonomy" id="375175"/>
    <lineage>
        <taxon>Bacteria</taxon>
        <taxon>Bacillati</taxon>
        <taxon>Bacillota</taxon>
        <taxon>Bacilli</taxon>
        <taxon>Lactobacillales</taxon>
        <taxon>Lactobacillaceae</taxon>
        <taxon>Loigolactobacillus</taxon>
    </lineage>
</organism>
<keyword evidence="3" id="KW-0614">Plasmid</keyword>
<evidence type="ECO:0000256" key="1">
    <source>
        <dbReference type="SAM" id="MobiDB-lite"/>
    </source>
</evidence>
<evidence type="ECO:0000313" key="4">
    <source>
        <dbReference type="Proteomes" id="UP000078582"/>
    </source>
</evidence>
<evidence type="ECO:0000313" key="3">
    <source>
        <dbReference type="EMBL" id="ANK63697.1"/>
    </source>
</evidence>
<dbReference type="RefSeq" id="WP_046872533.1">
    <property type="nucleotide sequence ID" value="NZ_CP014877.1"/>
</dbReference>
<protein>
    <submittedName>
        <fullName evidence="3">Uncharacterized protein</fullName>
    </submittedName>
</protein>
<reference evidence="3 4" key="1">
    <citation type="submission" date="2016-03" db="EMBL/GenBank/DDBJ databases">
        <title>Pediococcus and Lactobacillus from brewery environment - whole genome sequencing and assembly.</title>
        <authorList>
            <person name="Behr J."/>
            <person name="Geissler A.J."/>
            <person name="Vogel R.F."/>
        </authorList>
    </citation>
    <scope>NUCLEOTIDE SEQUENCE [LARGE SCALE GENOMIC DNA]</scope>
    <source>
        <strain evidence="3 4">TMW 1.1989</strain>
        <plasmid evidence="4">pl11989-4</plasmid>
    </source>
</reference>
<dbReference type="EMBL" id="CP014877">
    <property type="protein sequence ID" value="ANK63697.1"/>
    <property type="molecule type" value="Genomic_DNA"/>
</dbReference>
<keyword evidence="4" id="KW-1185">Reference proteome</keyword>
<geneLocation type="plasmid" evidence="4">
    <name>pl11989-4</name>
</geneLocation>
<feature type="transmembrane region" description="Helical" evidence="2">
    <location>
        <begin position="38"/>
        <end position="57"/>
    </location>
</feature>
<dbReference type="Proteomes" id="UP000078582">
    <property type="component" value="Plasmid pL11989-4"/>
</dbReference>
<dbReference type="AlphaFoldDB" id="A0A192H669"/>
<accession>A0A192H669</accession>
<feature type="region of interest" description="Disordered" evidence="1">
    <location>
        <begin position="78"/>
        <end position="97"/>
    </location>
</feature>
<evidence type="ECO:0000256" key="2">
    <source>
        <dbReference type="SAM" id="Phobius"/>
    </source>
</evidence>
<keyword evidence="2" id="KW-1133">Transmembrane helix</keyword>
<feature type="compositionally biased region" description="Basic and acidic residues" evidence="1">
    <location>
        <begin position="78"/>
        <end position="89"/>
    </location>
</feature>
<sequence length="97" mass="10793">MKDWEYSNFTKEASMFGGPAKFIATIKEEAEKAGIEKGLVIGLSAGVLVTSVSVTAYKKTKSLLAKRKQEKKLAKEAEEQLMQELHDMDENPDDTIQ</sequence>
<name>A0A192H669_9LACO</name>
<dbReference type="GeneID" id="42983142"/>
<proteinExistence type="predicted"/>
<gene>
    <name evidence="3" type="ORF">AYR53_12835</name>
</gene>